<name>A0ABQ7BBR8_BRACR</name>
<gene>
    <name evidence="1" type="ORF">DY000_02036987</name>
</gene>
<dbReference type="Proteomes" id="UP000266723">
    <property type="component" value="Unassembled WGS sequence"/>
</dbReference>
<evidence type="ECO:0000313" key="1">
    <source>
        <dbReference type="EMBL" id="KAF3529441.1"/>
    </source>
</evidence>
<dbReference type="EMBL" id="QGKV02001507">
    <property type="protein sequence ID" value="KAF3529441.1"/>
    <property type="molecule type" value="Genomic_DNA"/>
</dbReference>
<evidence type="ECO:0000313" key="2">
    <source>
        <dbReference type="Proteomes" id="UP000266723"/>
    </source>
</evidence>
<reference evidence="1 2" key="1">
    <citation type="journal article" date="2020" name="BMC Genomics">
        <title>Intraspecific diversification of the crop wild relative Brassica cretica Lam. using demographic model selection.</title>
        <authorList>
            <person name="Kioukis A."/>
            <person name="Michalopoulou V.A."/>
            <person name="Briers L."/>
            <person name="Pirintsos S."/>
            <person name="Studholme D.J."/>
            <person name="Pavlidis P."/>
            <person name="Sarris P.F."/>
        </authorList>
    </citation>
    <scope>NUCLEOTIDE SEQUENCE [LARGE SCALE GENOMIC DNA]</scope>
    <source>
        <strain evidence="2">cv. PFS-1207/04</strain>
    </source>
</reference>
<accession>A0ABQ7BBR8</accession>
<sequence length="142" mass="15627">MCSIKEKDLAVKEKDLAVKETVSKMSLLDSLISKKDSLSEAEEALKQKLLTEMLSPKECACVDVSVDESSMCTQVMGPLKIVIRSHECACVDVPVDESSMCTQVMGPLSSHEFFLNVSQVVCSSKLYVSKLFLVTLALYIKL</sequence>
<keyword evidence="2" id="KW-1185">Reference proteome</keyword>
<comment type="caution">
    <text evidence="1">The sequence shown here is derived from an EMBL/GenBank/DDBJ whole genome shotgun (WGS) entry which is preliminary data.</text>
</comment>
<protein>
    <submittedName>
        <fullName evidence="1">Uncharacterized protein</fullName>
    </submittedName>
</protein>
<organism evidence="1 2">
    <name type="scientific">Brassica cretica</name>
    <name type="common">Mustard</name>
    <dbReference type="NCBI Taxonomy" id="69181"/>
    <lineage>
        <taxon>Eukaryota</taxon>
        <taxon>Viridiplantae</taxon>
        <taxon>Streptophyta</taxon>
        <taxon>Embryophyta</taxon>
        <taxon>Tracheophyta</taxon>
        <taxon>Spermatophyta</taxon>
        <taxon>Magnoliopsida</taxon>
        <taxon>eudicotyledons</taxon>
        <taxon>Gunneridae</taxon>
        <taxon>Pentapetalae</taxon>
        <taxon>rosids</taxon>
        <taxon>malvids</taxon>
        <taxon>Brassicales</taxon>
        <taxon>Brassicaceae</taxon>
        <taxon>Brassiceae</taxon>
        <taxon>Brassica</taxon>
    </lineage>
</organism>
<proteinExistence type="predicted"/>